<dbReference type="InterPro" id="IPR018060">
    <property type="entry name" value="HTH_AraC"/>
</dbReference>
<reference evidence="5 6" key="1">
    <citation type="submission" date="2021-03" db="EMBL/GenBank/DDBJ databases">
        <title>Genomic Encyclopedia of Type Strains, Phase IV (KMG-IV): sequencing the most valuable type-strain genomes for metagenomic binning, comparative biology and taxonomic classification.</title>
        <authorList>
            <person name="Goeker M."/>
        </authorList>
    </citation>
    <scope>NUCLEOTIDE SEQUENCE [LARGE SCALE GENOMIC DNA]</scope>
    <source>
        <strain evidence="5 6">DSM 1289</strain>
    </source>
</reference>
<dbReference type="SUPFAM" id="SSF51215">
    <property type="entry name" value="Regulatory protein AraC"/>
    <property type="match status" value="1"/>
</dbReference>
<proteinExistence type="predicted"/>
<keyword evidence="2" id="KW-0238">DNA-binding</keyword>
<evidence type="ECO:0000256" key="3">
    <source>
        <dbReference type="ARBA" id="ARBA00023163"/>
    </source>
</evidence>
<dbReference type="PANTHER" id="PTHR43280">
    <property type="entry name" value="ARAC-FAMILY TRANSCRIPTIONAL REGULATOR"/>
    <property type="match status" value="1"/>
</dbReference>
<dbReference type="Gene3D" id="1.10.10.60">
    <property type="entry name" value="Homeodomain-like"/>
    <property type="match status" value="2"/>
</dbReference>
<dbReference type="SUPFAM" id="SSF46689">
    <property type="entry name" value="Homeodomain-like"/>
    <property type="match status" value="2"/>
</dbReference>
<dbReference type="RefSeq" id="WP_209457267.1">
    <property type="nucleotide sequence ID" value="NZ_BAAACS010000019.1"/>
</dbReference>
<dbReference type="PANTHER" id="PTHR43280:SF29">
    <property type="entry name" value="ARAC-FAMILY TRANSCRIPTIONAL REGULATOR"/>
    <property type="match status" value="1"/>
</dbReference>
<dbReference type="Proteomes" id="UP000767291">
    <property type="component" value="Unassembled WGS sequence"/>
</dbReference>
<evidence type="ECO:0000313" key="5">
    <source>
        <dbReference type="EMBL" id="MBP1855870.1"/>
    </source>
</evidence>
<gene>
    <name evidence="5" type="ORF">J2Z43_002271</name>
</gene>
<keyword evidence="6" id="KW-1185">Reference proteome</keyword>
<comment type="caution">
    <text evidence="5">The sequence shown here is derived from an EMBL/GenBank/DDBJ whole genome shotgun (WGS) entry which is preliminary data.</text>
</comment>
<dbReference type="PROSITE" id="PS00041">
    <property type="entry name" value="HTH_ARAC_FAMILY_1"/>
    <property type="match status" value="1"/>
</dbReference>
<evidence type="ECO:0000313" key="6">
    <source>
        <dbReference type="Proteomes" id="UP000767291"/>
    </source>
</evidence>
<dbReference type="PROSITE" id="PS01124">
    <property type="entry name" value="HTH_ARAC_FAMILY_2"/>
    <property type="match status" value="1"/>
</dbReference>
<dbReference type="EMBL" id="JAGGJX010000005">
    <property type="protein sequence ID" value="MBP1855870.1"/>
    <property type="molecule type" value="Genomic_DNA"/>
</dbReference>
<evidence type="ECO:0000259" key="4">
    <source>
        <dbReference type="PROSITE" id="PS01124"/>
    </source>
</evidence>
<evidence type="ECO:0000256" key="2">
    <source>
        <dbReference type="ARBA" id="ARBA00023125"/>
    </source>
</evidence>
<dbReference type="PRINTS" id="PR00032">
    <property type="entry name" value="HTHARAC"/>
</dbReference>
<organism evidence="5 6">
    <name type="scientific">Metaclostridioides mangenotii</name>
    <dbReference type="NCBI Taxonomy" id="1540"/>
    <lineage>
        <taxon>Bacteria</taxon>
        <taxon>Bacillati</taxon>
        <taxon>Bacillota</taxon>
        <taxon>Clostridia</taxon>
        <taxon>Peptostreptococcales</taxon>
        <taxon>Peptostreptococcaceae</taxon>
        <taxon>Metaclostridioides</taxon>
    </lineage>
</organism>
<keyword evidence="1" id="KW-0805">Transcription regulation</keyword>
<dbReference type="InterPro" id="IPR037923">
    <property type="entry name" value="HTH-like"/>
</dbReference>
<sequence length="283" mass="32240">MKIKAEELVEHYIKNSIQIKGVYHHKIEPGMAGLEQSAPFPGFIFPISGQAQYHFNGTSYIVGSGKVIHGGANMRLDKRVVGNDKWEYISVLYDINSADAKNVYLQNMHFELNIGQSPRLIEILWRMWRTFDKGSAISTFQAEMLFRCALEEVFVCGSNKVEDAARGLFDSVSAYIRDNYMDSLSVRGLAEQNNVNQNRLFYVFNKYTGMGPGDYLIEYRLNRAKGLLISCNASIASVSESVGYSDPLYFSRIFKNRYGVSPSGFRKEFRNNPYKFQDTCIQI</sequence>
<keyword evidence="3" id="KW-0804">Transcription</keyword>
<evidence type="ECO:0000256" key="1">
    <source>
        <dbReference type="ARBA" id="ARBA00023015"/>
    </source>
</evidence>
<feature type="domain" description="HTH araC/xylS-type" evidence="4">
    <location>
        <begin position="170"/>
        <end position="268"/>
    </location>
</feature>
<dbReference type="InterPro" id="IPR020449">
    <property type="entry name" value="Tscrpt_reg_AraC-type_HTH"/>
</dbReference>
<accession>A0ABS4ED49</accession>
<dbReference type="Pfam" id="PF12833">
    <property type="entry name" value="HTH_18"/>
    <property type="match status" value="1"/>
</dbReference>
<protein>
    <submittedName>
        <fullName evidence="5">AraC-like DNA-binding protein</fullName>
    </submittedName>
</protein>
<name>A0ABS4ED49_9FIRM</name>
<dbReference type="SMART" id="SM00342">
    <property type="entry name" value="HTH_ARAC"/>
    <property type="match status" value="1"/>
</dbReference>
<dbReference type="InterPro" id="IPR009057">
    <property type="entry name" value="Homeodomain-like_sf"/>
</dbReference>
<dbReference type="InterPro" id="IPR018062">
    <property type="entry name" value="HTH_AraC-typ_CS"/>
</dbReference>